<dbReference type="SUPFAM" id="SSF55729">
    <property type="entry name" value="Acyl-CoA N-acyltransferases (Nat)"/>
    <property type="match status" value="1"/>
</dbReference>
<dbReference type="PATRIC" id="fig|1329909.3.peg.2167"/>
<dbReference type="Proteomes" id="UP000015525">
    <property type="component" value="Unassembled WGS sequence"/>
</dbReference>
<dbReference type="InterPro" id="IPR016181">
    <property type="entry name" value="Acyl_CoA_acyltransferase"/>
</dbReference>
<feature type="domain" description="N-acetyltransferase" evidence="1">
    <location>
        <begin position="29"/>
        <end position="182"/>
    </location>
</feature>
<dbReference type="GO" id="GO:0016747">
    <property type="term" value="F:acyltransferase activity, transferring groups other than amino-acyl groups"/>
    <property type="evidence" value="ECO:0007669"/>
    <property type="project" value="InterPro"/>
</dbReference>
<name>T0H2V6_9SPHN</name>
<proteinExistence type="predicted"/>
<evidence type="ECO:0000313" key="3">
    <source>
        <dbReference type="Proteomes" id="UP000015525"/>
    </source>
</evidence>
<dbReference type="AlphaFoldDB" id="T0H2V6"/>
<reference evidence="2 3" key="1">
    <citation type="journal article" date="2013" name="Genome Announc.">
        <title>Draft Genome Sequence of Sphingobium quisquiliarum Strain P25T, a Novel Hexachlorocyclohexane (HCH)-Degrading Bacterium Isolated from an HCH Dumpsite.</title>
        <authorList>
            <person name="Kumar Singh A."/>
            <person name="Sangwan N."/>
            <person name="Sharma A."/>
            <person name="Gupta V."/>
            <person name="Khurana J.P."/>
            <person name="Lal R."/>
        </authorList>
    </citation>
    <scope>NUCLEOTIDE SEQUENCE [LARGE SCALE GENOMIC DNA]</scope>
    <source>
        <strain evidence="2 3">P25</strain>
    </source>
</reference>
<dbReference type="EMBL" id="ATHO01000098">
    <property type="protein sequence ID" value="EQB06413.1"/>
    <property type="molecule type" value="Genomic_DNA"/>
</dbReference>
<organism evidence="2 3">
    <name type="scientific">Sphingobium quisquiliarum P25</name>
    <dbReference type="NCBI Taxonomy" id="1329909"/>
    <lineage>
        <taxon>Bacteria</taxon>
        <taxon>Pseudomonadati</taxon>
        <taxon>Pseudomonadota</taxon>
        <taxon>Alphaproteobacteria</taxon>
        <taxon>Sphingomonadales</taxon>
        <taxon>Sphingomonadaceae</taxon>
        <taxon>Sphingobium</taxon>
    </lineage>
</organism>
<dbReference type="InterPro" id="IPR000182">
    <property type="entry name" value="GNAT_dom"/>
</dbReference>
<protein>
    <recommendedName>
        <fullName evidence="1">N-acetyltransferase domain-containing protein</fullName>
    </recommendedName>
</protein>
<evidence type="ECO:0000313" key="2">
    <source>
        <dbReference type="EMBL" id="EQB06413.1"/>
    </source>
</evidence>
<dbReference type="PROSITE" id="PS51186">
    <property type="entry name" value="GNAT"/>
    <property type="match status" value="1"/>
</dbReference>
<dbReference type="Pfam" id="PF00583">
    <property type="entry name" value="Acetyltransf_1"/>
    <property type="match status" value="1"/>
</dbReference>
<evidence type="ECO:0000259" key="1">
    <source>
        <dbReference type="PROSITE" id="PS51186"/>
    </source>
</evidence>
<sequence>MPDASNEEGLFMTDAAQLEFATTNQGVRLGIRAVQNTDGDLLRSFFSQVTADDLRFRFLAGINEVSEDQIAMMVDVDHKQTEDFLAFLDDGTLAATAMIAKDAGGKRAEVAIVVRKDMKHKGIGWTMLNHAADYAKACGVETLEALESRQNQAAIEVERDSGFDVKPYPGDSTLVLVSRKLG</sequence>
<keyword evidence="3" id="KW-1185">Reference proteome</keyword>
<gene>
    <name evidence="2" type="ORF">L288_11215</name>
</gene>
<dbReference type="Gene3D" id="3.40.630.30">
    <property type="match status" value="1"/>
</dbReference>
<accession>T0H2V6</accession>
<comment type="caution">
    <text evidence="2">The sequence shown here is derived from an EMBL/GenBank/DDBJ whole genome shotgun (WGS) entry which is preliminary data.</text>
</comment>
<dbReference type="CDD" id="cd04301">
    <property type="entry name" value="NAT_SF"/>
    <property type="match status" value="1"/>
</dbReference>